<evidence type="ECO:0000313" key="1">
    <source>
        <dbReference type="EMBL" id="CBJ91435.1"/>
    </source>
</evidence>
<organism evidence="1 2">
    <name type="scientific">Xenorhabdus nematophila (strain ATCC 19061 / DSM 3370 / CCUG 14189 / LMG 1036 / NCIMB 9965 / AN6)</name>
    <dbReference type="NCBI Taxonomy" id="406817"/>
    <lineage>
        <taxon>Bacteria</taxon>
        <taxon>Pseudomonadati</taxon>
        <taxon>Pseudomonadota</taxon>
        <taxon>Gammaproteobacteria</taxon>
        <taxon>Enterobacterales</taxon>
        <taxon>Morganellaceae</taxon>
        <taxon>Xenorhabdus</taxon>
    </lineage>
</organism>
<dbReference type="KEGG" id="xne:XNC1_3387"/>
<proteinExistence type="predicted"/>
<dbReference type="eggNOG" id="ENOG5033C46">
    <property type="taxonomic scope" value="Bacteria"/>
</dbReference>
<dbReference type="Proteomes" id="UP000008075">
    <property type="component" value="Chromosome"/>
</dbReference>
<keyword evidence="2" id="KW-1185">Reference proteome</keyword>
<dbReference type="EMBL" id="FN667742">
    <property type="protein sequence ID" value="CBJ91435.1"/>
    <property type="molecule type" value="Genomic_DNA"/>
</dbReference>
<accession>D3V985</accession>
<sequence length="80" mass="8790">MGATGRYPRTGSADPFTHAGDAMTELHLKPVNGLIVRDPDTYQPLPDDGEAKPCTAYWLRRLKDGDVKEIVPLKLKKGAQ</sequence>
<dbReference type="InterPro" id="IPR024400">
    <property type="entry name" value="DUF2635"/>
</dbReference>
<evidence type="ECO:0008006" key="3">
    <source>
        <dbReference type="Google" id="ProtNLM"/>
    </source>
</evidence>
<reference evidence="1 2" key="1">
    <citation type="journal article" date="2011" name="PLoS ONE">
        <title>The entomopathogenic bacterial endosymbionts xenorhabdus and photorhabdus: convergent lifestyles from divergent genomes.</title>
        <authorList>
            <person name="Chaston J.M."/>
            <person name="Suen G."/>
            <person name="Tucker S.L."/>
            <person name="Andersen A.W."/>
            <person name="Bhasin A."/>
            <person name="Bode E."/>
            <person name="Bode H.B."/>
            <person name="Brachmann A.O."/>
            <person name="Cowles C.E."/>
            <person name="Cowles K.N."/>
            <person name="Darby C."/>
            <person name="de Leon L."/>
            <person name="Drace K."/>
            <person name="Du Z."/>
            <person name="Givaudan A."/>
            <person name="Herbert Tran E.E."/>
            <person name="Jewell K.A."/>
            <person name="Knack J.J."/>
            <person name="Krasomil-Osterfeld K.C."/>
            <person name="Kukor R."/>
            <person name="Lanois A."/>
            <person name="Latreille P."/>
            <person name="Leimgruber N.K."/>
            <person name="Lipke C.M."/>
            <person name="Liu R."/>
            <person name="Lu X."/>
            <person name="Martens E.C."/>
            <person name="Marri P.R."/>
            <person name="Medigue C."/>
            <person name="Menard M.L."/>
            <person name="Miller N.M."/>
            <person name="Morales-Soto N."/>
            <person name="Norton S."/>
            <person name="Ogier J.C."/>
            <person name="Orchard S.S."/>
            <person name="Park D."/>
            <person name="Park Y."/>
            <person name="Qurollo B.A."/>
            <person name="Sugar D.R."/>
            <person name="Richards G.R."/>
            <person name="Rouy Z."/>
            <person name="Slominski B."/>
            <person name="Slominski K."/>
            <person name="Snyder H."/>
            <person name="Tjaden B.C."/>
            <person name="van der Hoeven R."/>
            <person name="Welch R.D."/>
            <person name="Wheeler C."/>
            <person name="Xiang B."/>
            <person name="Barbazuk B."/>
            <person name="Gaudriault S."/>
            <person name="Goodner B."/>
            <person name="Slater S.C."/>
            <person name="Forst S."/>
            <person name="Goldman B.S."/>
            <person name="Goodrich-Blair H."/>
        </authorList>
    </citation>
    <scope>NUCLEOTIDE SEQUENCE [LARGE SCALE GENOMIC DNA]</scope>
    <source>
        <strain evidence="2">ATCC 19061 / DSM 3370 / CCUG 14189 / LMG 1036 / NCIMB 9965 / AN6</strain>
    </source>
</reference>
<protein>
    <recommendedName>
        <fullName evidence="3">DUF2635 domain-containing protein</fullName>
    </recommendedName>
</protein>
<dbReference type="STRING" id="406817.XNC1_3387"/>
<name>D3V985_XENNA</name>
<dbReference type="AlphaFoldDB" id="D3V985"/>
<dbReference type="HOGENOM" id="CLU_184380_5_0_6"/>
<dbReference type="Pfam" id="PF10948">
    <property type="entry name" value="DUF2635"/>
    <property type="match status" value="1"/>
</dbReference>
<evidence type="ECO:0000313" key="2">
    <source>
        <dbReference type="Proteomes" id="UP000008075"/>
    </source>
</evidence>
<gene>
    <name evidence="1" type="ordered locus">XNC1_3387</name>
</gene>